<dbReference type="GO" id="GO:0006351">
    <property type="term" value="P:DNA-templated transcription"/>
    <property type="evidence" value="ECO:0007669"/>
    <property type="project" value="InterPro"/>
</dbReference>
<dbReference type="GO" id="GO:0000981">
    <property type="term" value="F:DNA-binding transcription factor activity, RNA polymerase II-specific"/>
    <property type="evidence" value="ECO:0007669"/>
    <property type="project" value="InterPro"/>
</dbReference>
<evidence type="ECO:0000313" key="7">
    <source>
        <dbReference type="Proteomes" id="UP001174691"/>
    </source>
</evidence>
<dbReference type="Gene3D" id="4.10.240.10">
    <property type="entry name" value="Zn(2)-C6 fungal-type DNA-binding domain"/>
    <property type="match status" value="1"/>
</dbReference>
<dbReference type="SMART" id="SM00906">
    <property type="entry name" value="Fungal_trans"/>
    <property type="match status" value="1"/>
</dbReference>
<dbReference type="PANTHER" id="PTHR31001">
    <property type="entry name" value="UNCHARACTERIZED TRANSCRIPTIONAL REGULATORY PROTEIN"/>
    <property type="match status" value="1"/>
</dbReference>
<gene>
    <name evidence="6" type="ORF">NKR19_g3451</name>
</gene>
<keyword evidence="7" id="KW-1185">Reference proteome</keyword>
<keyword evidence="3" id="KW-0539">Nucleus</keyword>
<feature type="domain" description="Zn(2)-C6 fungal-type" evidence="5">
    <location>
        <begin position="29"/>
        <end position="57"/>
    </location>
</feature>
<proteinExistence type="predicted"/>
<dbReference type="GO" id="GO:0003677">
    <property type="term" value="F:DNA binding"/>
    <property type="evidence" value="ECO:0007669"/>
    <property type="project" value="InterPro"/>
</dbReference>
<comment type="caution">
    <text evidence="6">The sequence shown here is derived from an EMBL/GenBank/DDBJ whole genome shotgun (WGS) entry which is preliminary data.</text>
</comment>
<feature type="compositionally biased region" description="Polar residues" evidence="4">
    <location>
        <begin position="113"/>
        <end position="123"/>
    </location>
</feature>
<feature type="compositionally biased region" description="Low complexity" evidence="4">
    <location>
        <begin position="100"/>
        <end position="112"/>
    </location>
</feature>
<dbReference type="Pfam" id="PF00172">
    <property type="entry name" value="Zn_clus"/>
    <property type="match status" value="1"/>
</dbReference>
<reference evidence="6" key="1">
    <citation type="submission" date="2022-07" db="EMBL/GenBank/DDBJ databases">
        <title>Fungi with potential for degradation of polypropylene.</title>
        <authorList>
            <person name="Gostincar C."/>
        </authorList>
    </citation>
    <scope>NUCLEOTIDE SEQUENCE</scope>
    <source>
        <strain evidence="6">EXF-13287</strain>
    </source>
</reference>
<feature type="region of interest" description="Disordered" evidence="4">
    <location>
        <begin position="662"/>
        <end position="683"/>
    </location>
</feature>
<dbReference type="AlphaFoldDB" id="A0AA38VYV6"/>
<dbReference type="CDD" id="cd12148">
    <property type="entry name" value="fungal_TF_MHR"/>
    <property type="match status" value="1"/>
</dbReference>
<dbReference type="SMART" id="SM00066">
    <property type="entry name" value="GAL4"/>
    <property type="match status" value="1"/>
</dbReference>
<evidence type="ECO:0000313" key="6">
    <source>
        <dbReference type="EMBL" id="KAJ9158288.1"/>
    </source>
</evidence>
<dbReference type="SUPFAM" id="SSF57701">
    <property type="entry name" value="Zn2/Cys6 DNA-binding domain"/>
    <property type="match status" value="1"/>
</dbReference>
<evidence type="ECO:0000256" key="3">
    <source>
        <dbReference type="ARBA" id="ARBA00023242"/>
    </source>
</evidence>
<dbReference type="CDD" id="cd00067">
    <property type="entry name" value="GAL4"/>
    <property type="match status" value="1"/>
</dbReference>
<evidence type="ECO:0000256" key="2">
    <source>
        <dbReference type="ARBA" id="ARBA00022723"/>
    </source>
</evidence>
<organism evidence="6 7">
    <name type="scientific">Coniochaeta hoffmannii</name>
    <dbReference type="NCBI Taxonomy" id="91930"/>
    <lineage>
        <taxon>Eukaryota</taxon>
        <taxon>Fungi</taxon>
        <taxon>Dikarya</taxon>
        <taxon>Ascomycota</taxon>
        <taxon>Pezizomycotina</taxon>
        <taxon>Sordariomycetes</taxon>
        <taxon>Sordariomycetidae</taxon>
        <taxon>Coniochaetales</taxon>
        <taxon>Coniochaetaceae</taxon>
        <taxon>Coniochaeta</taxon>
    </lineage>
</organism>
<sequence>MSSPQHTPSAEPCASSAPPLLTKPARILACQLCQARKIKCDRRFPCANCSKANVTCTPSTPAPARKRRRPNQDLQDRLAKLEGLINQINPQNGVKKEASTETAESPASSFTTQTQADSGTPSGTVRHGSGDLASGRDDQTRQLYQALSTHGRLVKEDGGTRFMDSIILGTIYEELRAMRKIVNAEDNDECMSDMGTTDENSELVLGVDTPSSMTPEDLWPDARSMLPLWQIYLERVNPLTKIIHVPTLQPFVSSAASGCSTLPRNAKALLFSIWLMAAVAMSPDECQKLLGYSRDAALQRFSSGVRMALIDLNFLKSCDLTTLQALVIYLISLQGRYNRHAAWILNGVVIRIAQKMGLHRDGEMLGLGPFESEMRRRLWWQIIMLDAKYAMMTGLNHSLLPRIWDTKEPKNLNDSDIFPSATEPFQARDGPTEMIFVMISNKVARFLVDTPGLEIMLMLSEWSGAPPTANPQLDDFRNVISRLGQDLLEILNKYCDPSAGRVHETAVQVKAQIIEKLNALAIAPKEQPEWGSEIMDSRDNAFKLAICAMEHEHETYLAFQDKGFLWHALLHFQLEVFVYLAGQLCNRLEGALVERAWKQVDVIYLFHPELFDTAKHKTYFMLARFILKAWSKREEMLHRKSGHKPETPWYIKKLLNNMPSEDFKSESTAPVRTGQTPLPRTQPDALDPSFDYYLGGNFIDVASNDWDMLSGLPPSMQDDLPPSYFMGMNQGW</sequence>
<dbReference type="InterPro" id="IPR036864">
    <property type="entry name" value="Zn2-C6_fun-type_DNA-bd_sf"/>
</dbReference>
<evidence type="ECO:0000256" key="4">
    <source>
        <dbReference type="SAM" id="MobiDB-lite"/>
    </source>
</evidence>
<dbReference type="InterPro" id="IPR007219">
    <property type="entry name" value="XnlR_reg_dom"/>
</dbReference>
<dbReference type="EMBL" id="JANBVN010000039">
    <property type="protein sequence ID" value="KAJ9158288.1"/>
    <property type="molecule type" value="Genomic_DNA"/>
</dbReference>
<dbReference type="Proteomes" id="UP001174691">
    <property type="component" value="Unassembled WGS sequence"/>
</dbReference>
<dbReference type="InterPro" id="IPR050613">
    <property type="entry name" value="Sec_Metabolite_Reg"/>
</dbReference>
<feature type="region of interest" description="Disordered" evidence="4">
    <location>
        <begin position="88"/>
        <end position="138"/>
    </location>
</feature>
<protein>
    <recommendedName>
        <fullName evidence="5">Zn(2)-C6 fungal-type domain-containing protein</fullName>
    </recommendedName>
</protein>
<evidence type="ECO:0000256" key="1">
    <source>
        <dbReference type="ARBA" id="ARBA00004123"/>
    </source>
</evidence>
<evidence type="ECO:0000259" key="5">
    <source>
        <dbReference type="PROSITE" id="PS50048"/>
    </source>
</evidence>
<feature type="compositionally biased region" description="Polar residues" evidence="4">
    <location>
        <begin position="666"/>
        <end position="679"/>
    </location>
</feature>
<comment type="subcellular location">
    <subcellularLocation>
        <location evidence="1">Nucleus</location>
    </subcellularLocation>
</comment>
<dbReference type="GO" id="GO:0008270">
    <property type="term" value="F:zinc ion binding"/>
    <property type="evidence" value="ECO:0007669"/>
    <property type="project" value="InterPro"/>
</dbReference>
<accession>A0AA38VYV6</accession>
<keyword evidence="2" id="KW-0479">Metal-binding</keyword>
<dbReference type="PANTHER" id="PTHR31001:SF85">
    <property type="entry name" value="ZN(II)2CYS6 TRANSCRIPTION FACTOR (EUROFUNG)"/>
    <property type="match status" value="1"/>
</dbReference>
<dbReference type="Pfam" id="PF04082">
    <property type="entry name" value="Fungal_trans"/>
    <property type="match status" value="1"/>
</dbReference>
<dbReference type="GO" id="GO:0005634">
    <property type="term" value="C:nucleus"/>
    <property type="evidence" value="ECO:0007669"/>
    <property type="project" value="UniProtKB-SubCell"/>
</dbReference>
<name>A0AA38VYV6_9PEZI</name>
<dbReference type="PROSITE" id="PS50048">
    <property type="entry name" value="ZN2_CY6_FUNGAL_2"/>
    <property type="match status" value="1"/>
</dbReference>
<dbReference type="InterPro" id="IPR001138">
    <property type="entry name" value="Zn2Cys6_DnaBD"/>
</dbReference>